<feature type="non-terminal residue" evidence="1">
    <location>
        <position position="63"/>
    </location>
</feature>
<name>V9DUV9_PHYNI</name>
<sequence>MVNGYTEAVSAFPSSWTRVPNGDVTEEETKVFMADSLWSRAKNPASTTSETGEHRTLEMWWGV</sequence>
<reference evidence="1 2" key="1">
    <citation type="submission" date="2013-11" db="EMBL/GenBank/DDBJ databases">
        <title>The Genome Sequence of Phytophthora parasitica P1569.</title>
        <authorList>
            <consortium name="The Broad Institute Genomics Platform"/>
            <person name="Russ C."/>
            <person name="Tyler B."/>
            <person name="Panabieres F."/>
            <person name="Shan W."/>
            <person name="Tripathy S."/>
            <person name="Grunwald N."/>
            <person name="Machado M."/>
            <person name="Johnson C.S."/>
            <person name="Arredondo F."/>
            <person name="Hong C."/>
            <person name="Coffey M."/>
            <person name="Young S.K."/>
            <person name="Zeng Q."/>
            <person name="Gargeya S."/>
            <person name="Fitzgerald M."/>
            <person name="Abouelleil A."/>
            <person name="Alvarado L."/>
            <person name="Chapman S.B."/>
            <person name="Gainer-Dewar J."/>
            <person name="Goldberg J."/>
            <person name="Griggs A."/>
            <person name="Gujja S."/>
            <person name="Hansen M."/>
            <person name="Howarth C."/>
            <person name="Imamovic A."/>
            <person name="Ireland A."/>
            <person name="Larimer J."/>
            <person name="McCowan C."/>
            <person name="Murphy C."/>
            <person name="Pearson M."/>
            <person name="Poon T.W."/>
            <person name="Priest M."/>
            <person name="Roberts A."/>
            <person name="Saif S."/>
            <person name="Shea T."/>
            <person name="Sykes S."/>
            <person name="Wortman J."/>
            <person name="Nusbaum C."/>
            <person name="Birren B."/>
        </authorList>
    </citation>
    <scope>NUCLEOTIDE SEQUENCE [LARGE SCALE GENOMIC DNA]</scope>
    <source>
        <strain evidence="1 2">P1569</strain>
    </source>
</reference>
<proteinExistence type="predicted"/>
<evidence type="ECO:0000313" key="2">
    <source>
        <dbReference type="Proteomes" id="UP000018721"/>
    </source>
</evidence>
<keyword evidence="2" id="KW-1185">Reference proteome</keyword>
<protein>
    <submittedName>
        <fullName evidence="1">Uncharacterized protein</fullName>
    </submittedName>
</protein>
<accession>V9DUV9</accession>
<dbReference type="EMBL" id="ANIZ01003878">
    <property type="protein sequence ID" value="ETI30660.1"/>
    <property type="molecule type" value="Genomic_DNA"/>
</dbReference>
<gene>
    <name evidence="1" type="ORF">F443_22236</name>
</gene>
<dbReference type="HOGENOM" id="CLU_2892978_0_0_1"/>
<dbReference type="Proteomes" id="UP000018721">
    <property type="component" value="Unassembled WGS sequence"/>
</dbReference>
<dbReference type="AlphaFoldDB" id="V9DUV9"/>
<organism evidence="1 2">
    <name type="scientific">Phytophthora nicotianae P1569</name>
    <dbReference type="NCBI Taxonomy" id="1317065"/>
    <lineage>
        <taxon>Eukaryota</taxon>
        <taxon>Sar</taxon>
        <taxon>Stramenopiles</taxon>
        <taxon>Oomycota</taxon>
        <taxon>Peronosporomycetes</taxon>
        <taxon>Peronosporales</taxon>
        <taxon>Peronosporaceae</taxon>
        <taxon>Phytophthora</taxon>
    </lineage>
</organism>
<comment type="caution">
    <text evidence="1">The sequence shown here is derived from an EMBL/GenBank/DDBJ whole genome shotgun (WGS) entry which is preliminary data.</text>
</comment>
<evidence type="ECO:0000313" key="1">
    <source>
        <dbReference type="EMBL" id="ETI30660.1"/>
    </source>
</evidence>